<evidence type="ECO:0000313" key="2">
    <source>
        <dbReference type="EMBL" id="MBI1686869.1"/>
    </source>
</evidence>
<feature type="transmembrane region" description="Helical" evidence="1">
    <location>
        <begin position="157"/>
        <end position="180"/>
    </location>
</feature>
<evidence type="ECO:0000313" key="3">
    <source>
        <dbReference type="Proteomes" id="UP000639859"/>
    </source>
</evidence>
<dbReference type="RefSeq" id="WP_198578753.1">
    <property type="nucleotide sequence ID" value="NZ_JADWOX010000029.1"/>
</dbReference>
<comment type="caution">
    <text evidence="2">The sequence shown here is derived from an EMBL/GenBank/DDBJ whole genome shotgun (WGS) entry which is preliminary data.</text>
</comment>
<dbReference type="EMBL" id="JADWOX010000029">
    <property type="protein sequence ID" value="MBI1686869.1"/>
    <property type="molecule type" value="Genomic_DNA"/>
</dbReference>
<reference evidence="2 3" key="1">
    <citation type="submission" date="2020-11" db="EMBL/GenBank/DDBJ databases">
        <title>genome sequence of strain KACC 18849.</title>
        <authorList>
            <person name="Gao J."/>
            <person name="Zhang X."/>
        </authorList>
    </citation>
    <scope>NUCLEOTIDE SEQUENCE [LARGE SCALE GENOMIC DNA]</scope>
    <source>
        <strain evidence="2 3">KACC 18849</strain>
    </source>
</reference>
<evidence type="ECO:0000256" key="1">
    <source>
        <dbReference type="SAM" id="Phobius"/>
    </source>
</evidence>
<name>A0ABS0T4R0_9CAUL</name>
<sequence length="186" mass="18690">MTDPRSDLAARLMALAARNPPADRIEWAAAMRGEFATLDHGRLSWATGCLAASLVWRAPGEASYAALLAGGVYVIGWGMSRLGWALFERGLLSVEAGLVLPLPTLLIGTFVLALLAGLARPGRAAATALVLGLAPSLIGLALGAGPLGTLEAAGAPAAVALALLTGLAAFGAVAGAWLGARPPQHA</sequence>
<accession>A0ABS0T4R0</accession>
<keyword evidence="1" id="KW-1133">Transmembrane helix</keyword>
<protein>
    <submittedName>
        <fullName evidence="2">Uncharacterized protein</fullName>
    </submittedName>
</protein>
<dbReference type="Proteomes" id="UP000639859">
    <property type="component" value="Unassembled WGS sequence"/>
</dbReference>
<feature type="transmembrane region" description="Helical" evidence="1">
    <location>
        <begin position="64"/>
        <end position="86"/>
    </location>
</feature>
<proteinExistence type="predicted"/>
<feature type="transmembrane region" description="Helical" evidence="1">
    <location>
        <begin position="98"/>
        <end position="118"/>
    </location>
</feature>
<keyword evidence="3" id="KW-1185">Reference proteome</keyword>
<feature type="transmembrane region" description="Helical" evidence="1">
    <location>
        <begin position="125"/>
        <end position="145"/>
    </location>
</feature>
<gene>
    <name evidence="2" type="ORF">I4Q42_24640</name>
</gene>
<keyword evidence="1" id="KW-0812">Transmembrane</keyword>
<keyword evidence="1" id="KW-0472">Membrane</keyword>
<organism evidence="2 3">
    <name type="scientific">Caulobacter hibisci</name>
    <dbReference type="NCBI Taxonomy" id="2035993"/>
    <lineage>
        <taxon>Bacteria</taxon>
        <taxon>Pseudomonadati</taxon>
        <taxon>Pseudomonadota</taxon>
        <taxon>Alphaproteobacteria</taxon>
        <taxon>Caulobacterales</taxon>
        <taxon>Caulobacteraceae</taxon>
        <taxon>Caulobacter</taxon>
    </lineage>
</organism>